<name>A0ABY8EWM5_9HYPH</name>
<dbReference type="Pfam" id="PF13576">
    <property type="entry name" value="Pentapeptide_3"/>
    <property type="match status" value="1"/>
</dbReference>
<feature type="transmembrane region" description="Helical" evidence="1">
    <location>
        <begin position="139"/>
        <end position="161"/>
    </location>
</feature>
<proteinExistence type="predicted"/>
<organism evidence="2 3">
    <name type="scientific">Roseibium porphyridii</name>
    <dbReference type="NCBI Taxonomy" id="2866279"/>
    <lineage>
        <taxon>Bacteria</taxon>
        <taxon>Pseudomonadati</taxon>
        <taxon>Pseudomonadota</taxon>
        <taxon>Alphaproteobacteria</taxon>
        <taxon>Hyphomicrobiales</taxon>
        <taxon>Stappiaceae</taxon>
        <taxon>Roseibium</taxon>
    </lineage>
</organism>
<evidence type="ECO:0000256" key="1">
    <source>
        <dbReference type="SAM" id="Phobius"/>
    </source>
</evidence>
<dbReference type="SUPFAM" id="SSF141571">
    <property type="entry name" value="Pentapeptide repeat-like"/>
    <property type="match status" value="1"/>
</dbReference>
<keyword evidence="1" id="KW-1133">Transmembrane helix</keyword>
<dbReference type="RefSeq" id="WP_265681964.1">
    <property type="nucleotide sequence ID" value="NZ_CP120863.1"/>
</dbReference>
<dbReference type="Pfam" id="PF00805">
    <property type="entry name" value="Pentapeptide"/>
    <property type="match status" value="1"/>
</dbReference>
<evidence type="ECO:0000313" key="3">
    <source>
        <dbReference type="Proteomes" id="UP001209803"/>
    </source>
</evidence>
<keyword evidence="1" id="KW-0812">Transmembrane</keyword>
<reference evidence="2 3" key="1">
    <citation type="submission" date="2023-03" db="EMBL/GenBank/DDBJ databases">
        <title>Roseibium porphyridii sp. nov. and Roseibium rhodosorbium sp. nov. isolated from marine algae, Porphyridium cruentum and Rhodosorus marinus, respectively.</title>
        <authorList>
            <person name="Lee M.W."/>
            <person name="Choi B.J."/>
            <person name="Lee J.K."/>
            <person name="Choi D.G."/>
            <person name="Baek J.H."/>
            <person name="Bayburt H."/>
            <person name="Kim J.M."/>
            <person name="Han D.M."/>
            <person name="Kim K.H."/>
            <person name="Jeon C.O."/>
        </authorList>
    </citation>
    <scope>NUCLEOTIDE SEQUENCE [LARGE SCALE GENOMIC DNA]</scope>
    <source>
        <strain evidence="2 3">KMA01</strain>
    </source>
</reference>
<evidence type="ECO:0000313" key="2">
    <source>
        <dbReference type="EMBL" id="WFE87382.1"/>
    </source>
</evidence>
<dbReference type="InterPro" id="IPR051082">
    <property type="entry name" value="Pentapeptide-BTB/POZ_domain"/>
</dbReference>
<dbReference type="Gene3D" id="2.160.20.80">
    <property type="entry name" value="E3 ubiquitin-protein ligase SopA"/>
    <property type="match status" value="2"/>
</dbReference>
<sequence>MDENEDTAGMAATETERLNRKTHSFSFGILFFLFGIAAGFFLAFSGFDLFEVYFTHVLAGFVVLVTLIVLTGLGLYVFRGKLMASLFGIAESRLDMFAEPLSRVTQKAIDRDPEGATHAARELVQLTLARYSWITARRWIIASLTGLIASLAALAGTALLFRQNELIASQNVRIEEQTALLNQQVELAEAARNAAIAVEITRIAALLGDVMDKVAAQPESANASTGDVAADKIPIVDPAKDLNQSLIMRIVASSQASKPYRYLDAGDDFGSVQSAIKDAMQRRREELPKSFARMARLGNWQDAPEARALVARSYSPERGQLLDTLVRSGIRSFEFLNFYGLDLSHAALRDFFFGPFSFQNGKMAYADLARSHFTEVDFQGANLENAILREARIESARFSSLLPELALPPVVSTSEILSSRLSGIDLTDAFLQFVWFENARLTAANFNRATLMGTDFSGADLSGSTFKDAVLGHAEFNGAILASVDFDGAYVFSEDFLDQIGEKAYPGSFKRTRFVQEVSSIEAVMETYSTFSQLEADDFKQLLGSDNVWRIKRVEPFEQ</sequence>
<keyword evidence="1" id="KW-0472">Membrane</keyword>
<protein>
    <submittedName>
        <fullName evidence="2">Pentapeptide repeat-containing protein</fullName>
    </submittedName>
</protein>
<keyword evidence="3" id="KW-1185">Reference proteome</keyword>
<feature type="transmembrane region" description="Helical" evidence="1">
    <location>
        <begin position="53"/>
        <end position="78"/>
    </location>
</feature>
<feature type="transmembrane region" description="Helical" evidence="1">
    <location>
        <begin position="27"/>
        <end position="47"/>
    </location>
</feature>
<dbReference type="Proteomes" id="UP001209803">
    <property type="component" value="Chromosome"/>
</dbReference>
<dbReference type="InterPro" id="IPR001646">
    <property type="entry name" value="5peptide_repeat"/>
</dbReference>
<gene>
    <name evidence="2" type="ORF">K1718_14500</name>
</gene>
<dbReference type="PANTHER" id="PTHR14136:SF17">
    <property type="entry name" value="BTB_POZ DOMAIN-CONTAINING PROTEIN KCTD9"/>
    <property type="match status" value="1"/>
</dbReference>
<accession>A0ABY8EWM5</accession>
<dbReference type="PANTHER" id="PTHR14136">
    <property type="entry name" value="BTB_POZ DOMAIN-CONTAINING PROTEIN KCTD9"/>
    <property type="match status" value="1"/>
</dbReference>
<dbReference type="EMBL" id="CP120863">
    <property type="protein sequence ID" value="WFE87382.1"/>
    <property type="molecule type" value="Genomic_DNA"/>
</dbReference>